<accession>A0A8S1L1U3</accession>
<proteinExistence type="predicted"/>
<organism evidence="1 2">
    <name type="scientific">Paramecium sonneborni</name>
    <dbReference type="NCBI Taxonomy" id="65129"/>
    <lineage>
        <taxon>Eukaryota</taxon>
        <taxon>Sar</taxon>
        <taxon>Alveolata</taxon>
        <taxon>Ciliophora</taxon>
        <taxon>Intramacronucleata</taxon>
        <taxon>Oligohymenophorea</taxon>
        <taxon>Peniculida</taxon>
        <taxon>Parameciidae</taxon>
        <taxon>Paramecium</taxon>
    </lineage>
</organism>
<dbReference type="EMBL" id="CAJJDN010000014">
    <property type="protein sequence ID" value="CAD8060125.1"/>
    <property type="molecule type" value="Genomic_DNA"/>
</dbReference>
<evidence type="ECO:0000313" key="2">
    <source>
        <dbReference type="Proteomes" id="UP000692954"/>
    </source>
</evidence>
<dbReference type="AlphaFoldDB" id="A0A8S1L1U3"/>
<dbReference type="Proteomes" id="UP000692954">
    <property type="component" value="Unassembled WGS sequence"/>
</dbReference>
<gene>
    <name evidence="1" type="ORF">PSON_ATCC_30995.1.T0140104</name>
</gene>
<sequence>MIKNQKLKNIDLKEKNYKIKPMIFKDKWILQIKMTNSRKLFKENILNFIRIKSNQSIKNYKLNLNEQKINQLLQEIQIKQIKLKQNNIFTNFEKKTQQNQTIIKQLQLRKSKSF</sequence>
<keyword evidence="2" id="KW-1185">Reference proteome</keyword>
<reference evidence="1" key="1">
    <citation type="submission" date="2021-01" db="EMBL/GenBank/DDBJ databases">
        <authorList>
            <consortium name="Genoscope - CEA"/>
            <person name="William W."/>
        </authorList>
    </citation>
    <scope>NUCLEOTIDE SEQUENCE</scope>
</reference>
<evidence type="ECO:0000313" key="1">
    <source>
        <dbReference type="EMBL" id="CAD8060125.1"/>
    </source>
</evidence>
<comment type="caution">
    <text evidence="1">The sequence shown here is derived from an EMBL/GenBank/DDBJ whole genome shotgun (WGS) entry which is preliminary data.</text>
</comment>
<name>A0A8S1L1U3_9CILI</name>
<protein>
    <submittedName>
        <fullName evidence="1">Uncharacterized protein</fullName>
    </submittedName>
</protein>